<protein>
    <submittedName>
        <fullName evidence="1">F-box/FBD/LRR-repeat protein At1g13570</fullName>
    </submittedName>
</protein>
<organism evidence="1">
    <name type="scientific">Anthurium amnicola</name>
    <dbReference type="NCBI Taxonomy" id="1678845"/>
    <lineage>
        <taxon>Eukaryota</taxon>
        <taxon>Viridiplantae</taxon>
        <taxon>Streptophyta</taxon>
        <taxon>Embryophyta</taxon>
        <taxon>Tracheophyta</taxon>
        <taxon>Spermatophyta</taxon>
        <taxon>Magnoliopsida</taxon>
        <taxon>Liliopsida</taxon>
        <taxon>Araceae</taxon>
        <taxon>Pothoideae</taxon>
        <taxon>Potheae</taxon>
        <taxon>Anthurium</taxon>
    </lineage>
</organism>
<reference evidence="1" key="1">
    <citation type="submission" date="2015-07" db="EMBL/GenBank/DDBJ databases">
        <title>Transcriptome Assembly of Anthurium amnicola.</title>
        <authorList>
            <person name="Suzuki J."/>
        </authorList>
    </citation>
    <scope>NUCLEOTIDE SEQUENCE</scope>
</reference>
<gene>
    <name evidence="1" type="primary">At1g13570_4</name>
    <name evidence="1" type="ORF">g.86799</name>
</gene>
<dbReference type="EMBL" id="GDJX01023770">
    <property type="protein sequence ID" value="JAT44166.1"/>
    <property type="molecule type" value="Transcribed_RNA"/>
</dbReference>
<sequence length="140" mass="15857">SFTKLEYLAIDVCENRRIRFLGDIAEEYVDETTYVMPTERSSPNMLQHLKTVSICGLRGTLGAEAENETVQQIHEKCHNVFKFIQFLLENSPVLERLTISCSENASKLTNKTFEVLFTLSSSLFALPRASPNALVIIQDK</sequence>
<dbReference type="AlphaFoldDB" id="A0A1D1XP60"/>
<accession>A0A1D1XP60</accession>
<name>A0A1D1XP60_9ARAE</name>
<evidence type="ECO:0000313" key="1">
    <source>
        <dbReference type="EMBL" id="JAT44166.1"/>
    </source>
</evidence>
<feature type="non-terminal residue" evidence="1">
    <location>
        <position position="1"/>
    </location>
</feature>
<proteinExistence type="predicted"/>